<name>A0ABU8S972_9SPHN</name>
<sequence length="508" mass="54232">MIDYSSLRLLGISASALALCALNGCATTPARQASVLSSLPKVAQVDERFQSYNVEMVEITGGRFWAAYGGAKDEMYRMRPPTDLSDPRLVAMARLLGPAYIRISGTWANSTYLPAEGETVSAPPPGFNQILKRDQWTGLVKFARAVDGKIVTSFPASPGARNADGSWNPSQAQRLVDLTRQAGGEIHSAELFNEPTIPPHGAFPKGYKVDDFTRDFRIFREWAGKAAPKMKLAGAGGTAEGSMMKHSAQSDAMGFLQSEDLLKANPGSLDIVSYHFYGNVSQRCGSAPSLKDQALTDDWLDRTLLDEAFYGALRDRYAPGKPLWLNETAQAACGGSPWASTFLDTFRYVNQMGVLARKNVAVIAHNTLAASDYGLIDQDTLTPRPNFWAAVLWKRTMGATVLAAPPAIAGKVRLFAHCLPARKGGVGLVAVNTGDAAELPLDKPGQAWVMTGAPIDTRAAQVNGVVPSIAADGKVLGLDGVKVAGRMALPAQSVTFVSVPSANNSACR</sequence>
<proteinExistence type="predicted"/>
<dbReference type="SUPFAM" id="SSF51445">
    <property type="entry name" value="(Trans)glycosidases"/>
    <property type="match status" value="1"/>
</dbReference>
<keyword evidence="3" id="KW-1185">Reference proteome</keyword>
<comment type="caution">
    <text evidence="2">The sequence shown here is derived from an EMBL/GenBank/DDBJ whole genome shotgun (WGS) entry which is preliminary data.</text>
</comment>
<gene>
    <name evidence="2" type="ORF">WG900_10710</name>
</gene>
<dbReference type="Proteomes" id="UP001379235">
    <property type="component" value="Unassembled WGS sequence"/>
</dbReference>
<dbReference type="InterPro" id="IPR017853">
    <property type="entry name" value="GH"/>
</dbReference>
<protein>
    <recommendedName>
        <fullName evidence="4">Glycosyl hydrolase family 79, N-terminal domain</fullName>
    </recommendedName>
</protein>
<evidence type="ECO:0000313" key="3">
    <source>
        <dbReference type="Proteomes" id="UP001379235"/>
    </source>
</evidence>
<dbReference type="Gene3D" id="3.20.20.80">
    <property type="entry name" value="Glycosidases"/>
    <property type="match status" value="1"/>
</dbReference>
<evidence type="ECO:0000313" key="2">
    <source>
        <dbReference type="EMBL" id="MEJ6010390.1"/>
    </source>
</evidence>
<dbReference type="EMBL" id="JBBHJY010000005">
    <property type="protein sequence ID" value="MEJ6010390.1"/>
    <property type="molecule type" value="Genomic_DNA"/>
</dbReference>
<organism evidence="2 3">
    <name type="scientific">Novosphingobium aquae</name>
    <dbReference type="NCBI Taxonomy" id="3133435"/>
    <lineage>
        <taxon>Bacteria</taxon>
        <taxon>Pseudomonadati</taxon>
        <taxon>Pseudomonadota</taxon>
        <taxon>Alphaproteobacteria</taxon>
        <taxon>Sphingomonadales</taxon>
        <taxon>Sphingomonadaceae</taxon>
        <taxon>Novosphingobium</taxon>
    </lineage>
</organism>
<feature type="chain" id="PRO_5045962976" description="Glycosyl hydrolase family 79, N-terminal domain" evidence="1">
    <location>
        <begin position="19"/>
        <end position="508"/>
    </location>
</feature>
<keyword evidence="1" id="KW-0732">Signal</keyword>
<reference evidence="2 3" key="1">
    <citation type="submission" date="2024-03" db="EMBL/GenBank/DDBJ databases">
        <authorList>
            <person name="Jo J.-H."/>
        </authorList>
    </citation>
    <scope>NUCLEOTIDE SEQUENCE [LARGE SCALE GENOMIC DNA]</scope>
    <source>
        <strain evidence="2 3">AS3R-12</strain>
    </source>
</reference>
<dbReference type="PANTHER" id="PTHR46145">
    <property type="entry name" value="HEPARANASE"/>
    <property type="match status" value="1"/>
</dbReference>
<evidence type="ECO:0008006" key="4">
    <source>
        <dbReference type="Google" id="ProtNLM"/>
    </source>
</evidence>
<evidence type="ECO:0000256" key="1">
    <source>
        <dbReference type="SAM" id="SignalP"/>
    </source>
</evidence>
<accession>A0ABU8S972</accession>
<dbReference type="RefSeq" id="WP_339967005.1">
    <property type="nucleotide sequence ID" value="NZ_JBBHJY010000005.1"/>
</dbReference>
<dbReference type="PANTHER" id="PTHR46145:SF4">
    <property type="entry name" value="HEPARANASE"/>
    <property type="match status" value="1"/>
</dbReference>
<feature type="signal peptide" evidence="1">
    <location>
        <begin position="1"/>
        <end position="18"/>
    </location>
</feature>